<feature type="compositionally biased region" description="Polar residues" evidence="3">
    <location>
        <begin position="396"/>
        <end position="414"/>
    </location>
</feature>
<dbReference type="InterPro" id="IPR001220">
    <property type="entry name" value="Legume_lectin_dom"/>
</dbReference>
<feature type="transmembrane region" description="Helical" evidence="4">
    <location>
        <begin position="329"/>
        <end position="354"/>
    </location>
</feature>
<dbReference type="InterPro" id="IPR050258">
    <property type="entry name" value="Leguminous_Lectin"/>
</dbReference>
<evidence type="ECO:0000256" key="2">
    <source>
        <dbReference type="ARBA" id="ARBA00022734"/>
    </source>
</evidence>
<dbReference type="SUPFAM" id="SSF49899">
    <property type="entry name" value="Concanavalin A-like lectins/glucanases"/>
    <property type="match status" value="1"/>
</dbReference>
<dbReference type="Proteomes" id="UP000825935">
    <property type="component" value="Chromosome 39"/>
</dbReference>
<dbReference type="GO" id="GO:0030246">
    <property type="term" value="F:carbohydrate binding"/>
    <property type="evidence" value="ECO:0007669"/>
    <property type="project" value="UniProtKB-KW"/>
</dbReference>
<keyword evidence="2" id="KW-0430">Lectin</keyword>
<keyword evidence="4" id="KW-0812">Transmembrane</keyword>
<evidence type="ECO:0000313" key="7">
    <source>
        <dbReference type="EMBL" id="KAH7277041.1"/>
    </source>
</evidence>
<dbReference type="OrthoDB" id="1968792at2759"/>
<evidence type="ECO:0000256" key="3">
    <source>
        <dbReference type="SAM" id="MobiDB-lite"/>
    </source>
</evidence>
<dbReference type="Gene3D" id="2.60.120.200">
    <property type="match status" value="1"/>
</dbReference>
<evidence type="ECO:0000256" key="4">
    <source>
        <dbReference type="SAM" id="Phobius"/>
    </source>
</evidence>
<comment type="similarity">
    <text evidence="1">Belongs to the leguminous lectin family.</text>
</comment>
<dbReference type="PANTHER" id="PTHR32401:SF48">
    <property type="entry name" value="LEGUME LECTIN DOMAIN-CONTAINING PROTEIN"/>
    <property type="match status" value="1"/>
</dbReference>
<evidence type="ECO:0000256" key="5">
    <source>
        <dbReference type="SAM" id="SignalP"/>
    </source>
</evidence>
<dbReference type="AlphaFoldDB" id="A0A8T2Q0N2"/>
<dbReference type="InterPro" id="IPR013320">
    <property type="entry name" value="ConA-like_dom_sf"/>
</dbReference>
<feature type="region of interest" description="Disordered" evidence="3">
    <location>
        <begin position="394"/>
        <end position="420"/>
    </location>
</feature>
<feature type="region of interest" description="Disordered" evidence="3">
    <location>
        <begin position="300"/>
        <end position="321"/>
    </location>
</feature>
<sequence>MKISRSPVLALLLLCIALCCTFRSDFIAKAQDINLQSGKLNESDLTSLQGAKVDPSTGTLILNASTNQLAMAFYKSAMPVYDTTTKSVQSFSTVFTFSSGSTDGNGTIAFVAVRDPKTTKSLEDARKTFTVEFNASCSAGVYDGDNYEHYGRNFPGHDRFHGGLGGFGVVQYTNNISIARNAPSGYGIGWNQNPPDGSYFCSQQPPLDPSSSPIFQYVVAMEYNATSKTVFVGSPSCGSGFARTVQFNSQDLSTVINGSVYVGFILAGNATFNLTQWNFTSNAKNSTVFNLALSTTTAPVPGGGSTADGGGDSSGSQYPSKGKEHTQRYIIAASVVGAVAAVALALCVCCLCVGKKNRAATPVMFAAKGVHTSGTIPNRAVVFDAVKPHAPVKDTTPLNSYPNSVTSTQTTSWLQPVAPR</sequence>
<dbReference type="EMBL" id="CM035444">
    <property type="protein sequence ID" value="KAH7277041.1"/>
    <property type="molecule type" value="Genomic_DNA"/>
</dbReference>
<keyword evidence="4" id="KW-0472">Membrane</keyword>
<organism evidence="7 8">
    <name type="scientific">Ceratopteris richardii</name>
    <name type="common">Triangle waterfern</name>
    <dbReference type="NCBI Taxonomy" id="49495"/>
    <lineage>
        <taxon>Eukaryota</taxon>
        <taxon>Viridiplantae</taxon>
        <taxon>Streptophyta</taxon>
        <taxon>Embryophyta</taxon>
        <taxon>Tracheophyta</taxon>
        <taxon>Polypodiopsida</taxon>
        <taxon>Polypodiidae</taxon>
        <taxon>Polypodiales</taxon>
        <taxon>Pteridineae</taxon>
        <taxon>Pteridaceae</taxon>
        <taxon>Parkerioideae</taxon>
        <taxon>Ceratopteris</taxon>
    </lineage>
</organism>
<proteinExistence type="inferred from homology"/>
<protein>
    <recommendedName>
        <fullName evidence="6">Legume lectin domain-containing protein</fullName>
    </recommendedName>
</protein>
<gene>
    <name evidence="7" type="ORF">KP509_39G031500</name>
</gene>
<dbReference type="Pfam" id="PF00139">
    <property type="entry name" value="Lectin_legB"/>
    <property type="match status" value="1"/>
</dbReference>
<name>A0A8T2Q0N2_CERRI</name>
<evidence type="ECO:0000256" key="1">
    <source>
        <dbReference type="ARBA" id="ARBA00007606"/>
    </source>
</evidence>
<evidence type="ECO:0000313" key="8">
    <source>
        <dbReference type="Proteomes" id="UP000825935"/>
    </source>
</evidence>
<keyword evidence="4" id="KW-1133">Transmembrane helix</keyword>
<feature type="domain" description="Legume lectin" evidence="6">
    <location>
        <begin position="42"/>
        <end position="120"/>
    </location>
</feature>
<dbReference type="PANTHER" id="PTHR32401">
    <property type="entry name" value="CONCANAVALIN A-LIKE LECTIN FAMILY PROTEIN"/>
    <property type="match status" value="1"/>
</dbReference>
<reference evidence="7" key="1">
    <citation type="submission" date="2021-08" db="EMBL/GenBank/DDBJ databases">
        <title>WGS assembly of Ceratopteris richardii.</title>
        <authorList>
            <person name="Marchant D.B."/>
            <person name="Chen G."/>
            <person name="Jenkins J."/>
            <person name="Shu S."/>
            <person name="Leebens-Mack J."/>
            <person name="Grimwood J."/>
            <person name="Schmutz J."/>
            <person name="Soltis P."/>
            <person name="Soltis D."/>
            <person name="Chen Z.-H."/>
        </authorList>
    </citation>
    <scope>NUCLEOTIDE SEQUENCE</scope>
    <source>
        <strain evidence="7">Whitten #5841</strain>
        <tissue evidence="7">Leaf</tissue>
    </source>
</reference>
<feature type="signal peptide" evidence="5">
    <location>
        <begin position="1"/>
        <end position="21"/>
    </location>
</feature>
<comment type="caution">
    <text evidence="7">The sequence shown here is derived from an EMBL/GenBank/DDBJ whole genome shotgun (WGS) entry which is preliminary data.</text>
</comment>
<evidence type="ECO:0000259" key="6">
    <source>
        <dbReference type="Pfam" id="PF00139"/>
    </source>
</evidence>
<accession>A0A8T2Q0N2</accession>
<keyword evidence="8" id="KW-1185">Reference proteome</keyword>
<feature type="chain" id="PRO_5035817887" description="Legume lectin domain-containing protein" evidence="5">
    <location>
        <begin position="22"/>
        <end position="420"/>
    </location>
</feature>
<feature type="compositionally biased region" description="Gly residues" evidence="3">
    <location>
        <begin position="301"/>
        <end position="313"/>
    </location>
</feature>
<keyword evidence="5" id="KW-0732">Signal</keyword>